<sequence length="158" mass="17547">MRRTTVEFPGEPMVLHTGNGGIEVSIPIRVRRYSGRRQVVVPQGIGSALGETRAPTALQVALARGHRWLRQIESGQVRNLAEVATREKLDRSYVSRMVNLTALAPDIQAAILNETLPEEVALFDLAVDTPQCWEAQRRRIDEVVVKAREGKTRAVALT</sequence>
<gene>
    <name evidence="1" type="ORF">RUN39_v1_200023</name>
</gene>
<dbReference type="AlphaFoldDB" id="A0A0S4TQB5"/>
<dbReference type="SUPFAM" id="SSF109709">
    <property type="entry name" value="KorB DNA-binding domain-like"/>
    <property type="match status" value="1"/>
</dbReference>
<dbReference type="EMBL" id="LN899819">
    <property type="protein sequence ID" value="CUV11679.1"/>
    <property type="molecule type" value="Genomic_DNA"/>
</dbReference>
<protein>
    <submittedName>
        <fullName evidence="1">Putative phage-related protein</fullName>
    </submittedName>
</protein>
<evidence type="ECO:0000313" key="1">
    <source>
        <dbReference type="EMBL" id="CUV11679.1"/>
    </source>
</evidence>
<organism evidence="1">
    <name type="scientific">Ralstonia solanacearum</name>
    <name type="common">Pseudomonas solanacearum</name>
    <dbReference type="NCBI Taxonomy" id="305"/>
    <lineage>
        <taxon>Bacteria</taxon>
        <taxon>Pseudomonadati</taxon>
        <taxon>Pseudomonadota</taxon>
        <taxon>Betaproteobacteria</taxon>
        <taxon>Burkholderiales</taxon>
        <taxon>Burkholderiaceae</taxon>
        <taxon>Ralstonia</taxon>
        <taxon>Ralstonia solanacearum species complex</taxon>
    </lineage>
</organism>
<name>A0A0S4TQB5_RALSL</name>
<accession>A0A0S4TQB5</accession>
<dbReference type="PATRIC" id="fig|305.106.peg.143"/>
<reference evidence="1" key="1">
    <citation type="submission" date="2015-10" db="EMBL/GenBank/DDBJ databases">
        <authorList>
            <person name="Gilbert D.G."/>
        </authorList>
    </citation>
    <scope>NUCLEOTIDE SEQUENCE</scope>
    <source>
        <strain evidence="1">Phyl III-seqv23</strain>
    </source>
</reference>
<proteinExistence type="predicted"/>